<dbReference type="InterPro" id="IPR029063">
    <property type="entry name" value="SAM-dependent_MTases_sf"/>
</dbReference>
<dbReference type="KEGG" id="zmm:Zmob_0786"/>
<dbReference type="NCBIfam" id="TIGR02081">
    <property type="entry name" value="metW"/>
    <property type="match status" value="1"/>
</dbReference>
<dbReference type="OrthoDB" id="9792690at2"/>
<dbReference type="HOGENOM" id="CLU_091323_0_0_5"/>
<gene>
    <name evidence="1" type="ordered locus">Zmob_0786</name>
</gene>
<accession>A0A0H3FY27</accession>
<name>A0A0H3FY27_ZYMMA</name>
<dbReference type="EMBL" id="CP002850">
    <property type="protein sequence ID" value="AEH62626.1"/>
    <property type="molecule type" value="Genomic_DNA"/>
</dbReference>
<dbReference type="SUPFAM" id="SSF53335">
    <property type="entry name" value="S-adenosyl-L-methionine-dependent methyltransferases"/>
    <property type="match status" value="1"/>
</dbReference>
<dbReference type="InterPro" id="IPR010743">
    <property type="entry name" value="Methionine_synth_MetW"/>
</dbReference>
<dbReference type="Pfam" id="PF07021">
    <property type="entry name" value="MetW"/>
    <property type="match status" value="1"/>
</dbReference>
<dbReference type="RefSeq" id="WP_014500709.1">
    <property type="nucleotide sequence ID" value="NC_017262.1"/>
</dbReference>
<evidence type="ECO:0000313" key="1">
    <source>
        <dbReference type="EMBL" id="AEH62626.1"/>
    </source>
</evidence>
<dbReference type="CDD" id="cd02440">
    <property type="entry name" value="AdoMet_MTases"/>
    <property type="match status" value="1"/>
</dbReference>
<sequence>MSLKDPQILEDPSVKLSLSMQPERPDFAIISNHIIPESRVLDIGCGDGTLIASLKKSKNIDARGIEINPVNVGHAVSRGLSVIQGDADTDLINYPDQAFDFVILSQTLQTTRAPHQVLNQLLRIGRYAFISFPNFAYWKVRMALMLRGRMPVTPNLPISWYETDNIHMLTIEDFYDFTAQHHYQVKESWFFSHNRQISATAANWRAESALFLLHR</sequence>
<proteinExistence type="predicted"/>
<protein>
    <submittedName>
        <fullName evidence="1">Methionine biosynthesis protein MetW</fullName>
    </submittedName>
</protein>
<evidence type="ECO:0000313" key="2">
    <source>
        <dbReference type="Proteomes" id="UP000001494"/>
    </source>
</evidence>
<dbReference type="eggNOG" id="COG2226">
    <property type="taxonomic scope" value="Bacteria"/>
</dbReference>
<reference evidence="1 2" key="1">
    <citation type="journal article" date="2011" name="J. Bacteriol.">
        <title>Genome sequence of the ethanol-producing Zymomonas mobilis subsp. mobilis lectotype strain ATCC 10988.</title>
        <authorList>
            <person name="Pappas K.M."/>
            <person name="Kouvelis V.N."/>
            <person name="Saunders E."/>
            <person name="Brettin T.S."/>
            <person name="Bruce D."/>
            <person name="Detter C."/>
            <person name="Balakireva M."/>
            <person name="Han C.S."/>
            <person name="Savvakis G."/>
            <person name="Kyrpides N.C."/>
            <person name="Typas M.A."/>
        </authorList>
    </citation>
    <scope>NUCLEOTIDE SEQUENCE [LARGE SCALE GENOMIC DNA]</scope>
    <source>
        <strain evidence="2">ATCC 10988 / DSM 424 / CCUG 17860 / LMG 404 / NCIMB 8938 / NRRL B-806 / ZM1</strain>
    </source>
</reference>
<organism evidence="1 2">
    <name type="scientific">Zymomonas mobilis subsp. mobilis (strain ATCC 10988 / DSM 424 / LMG 404 / NCIMB 8938 / NRRL B-806 / ZM1)</name>
    <dbReference type="NCBI Taxonomy" id="555217"/>
    <lineage>
        <taxon>Bacteria</taxon>
        <taxon>Pseudomonadati</taxon>
        <taxon>Pseudomonadota</taxon>
        <taxon>Alphaproteobacteria</taxon>
        <taxon>Sphingomonadales</taxon>
        <taxon>Zymomonadaceae</taxon>
        <taxon>Zymomonas</taxon>
    </lineage>
</organism>
<dbReference type="Proteomes" id="UP000001494">
    <property type="component" value="Chromosome"/>
</dbReference>
<dbReference type="Gene3D" id="3.40.50.150">
    <property type="entry name" value="Vaccinia Virus protein VP39"/>
    <property type="match status" value="1"/>
</dbReference>
<dbReference type="AlphaFoldDB" id="A0A0H3FY27"/>